<accession>A0A3E1Q9C9</accession>
<dbReference type="SMART" id="SM00387">
    <property type="entry name" value="HATPase_c"/>
    <property type="match status" value="1"/>
</dbReference>
<evidence type="ECO:0000259" key="14">
    <source>
        <dbReference type="PROSITE" id="PS50110"/>
    </source>
</evidence>
<gene>
    <name evidence="15" type="ORF">DZ858_01250</name>
</gene>
<dbReference type="SMART" id="SM00342">
    <property type="entry name" value="HTH_ARAC"/>
    <property type="match status" value="1"/>
</dbReference>
<dbReference type="Pfam" id="PF12833">
    <property type="entry name" value="HTH_18"/>
    <property type="match status" value="1"/>
</dbReference>
<dbReference type="FunFam" id="3.30.565.10:FF:000006">
    <property type="entry name" value="Sensor histidine kinase WalK"/>
    <property type="match status" value="1"/>
</dbReference>
<evidence type="ECO:0000256" key="8">
    <source>
        <dbReference type="ARBA" id="ARBA00023163"/>
    </source>
</evidence>
<evidence type="ECO:0000259" key="13">
    <source>
        <dbReference type="PROSITE" id="PS50109"/>
    </source>
</evidence>
<feature type="modified residue" description="4-aspartylphosphate" evidence="9">
    <location>
        <position position="784"/>
    </location>
</feature>
<keyword evidence="7" id="KW-0238">DNA-binding</keyword>
<reference evidence="15 16" key="1">
    <citation type="journal article" date="2007" name="Int. J. Syst. Evol. Microbiol.">
        <title>Marixanthomonas ophiurae gen. nov., sp. nov., a marine bacterium of the family Flavobacteriaceae isolated from a deep-sea brittle star.</title>
        <authorList>
            <person name="Romanenko L.A."/>
            <person name="Uchino M."/>
            <person name="Frolova G.M."/>
            <person name="Mikhailov V.V."/>
        </authorList>
    </citation>
    <scope>NUCLEOTIDE SEQUENCE [LARGE SCALE GENOMIC DNA]</scope>
    <source>
        <strain evidence="15 16">KMM 3046</strain>
    </source>
</reference>
<dbReference type="InterPro" id="IPR009057">
    <property type="entry name" value="Homeodomain-like_sf"/>
</dbReference>
<evidence type="ECO:0000256" key="1">
    <source>
        <dbReference type="ARBA" id="ARBA00000085"/>
    </source>
</evidence>
<dbReference type="InterPro" id="IPR036097">
    <property type="entry name" value="HisK_dim/P_sf"/>
</dbReference>
<dbReference type="GO" id="GO:0003700">
    <property type="term" value="F:DNA-binding transcription factor activity"/>
    <property type="evidence" value="ECO:0007669"/>
    <property type="project" value="InterPro"/>
</dbReference>
<dbReference type="InterPro" id="IPR036890">
    <property type="entry name" value="HATPase_C_sf"/>
</dbReference>
<feature type="transmembrane region" description="Helical" evidence="10">
    <location>
        <begin position="440"/>
        <end position="460"/>
    </location>
</feature>
<dbReference type="PANTHER" id="PTHR43547">
    <property type="entry name" value="TWO-COMPONENT HISTIDINE KINASE"/>
    <property type="match status" value="1"/>
</dbReference>
<keyword evidence="10" id="KW-1133">Transmembrane helix</keyword>
<sequence length="982" mass="111416">MTTLCRCYLLLFFGLTLHAQNSKMIESLEKDISKASTIDQKIDSYIAIFEYSLNNSPEIFKKYHDQLASLKNNSCEKCKGVAGCYMGNYHKQMNDYVSAIEAYKKGSKHAKKANDKETEARCYAYISERYLVLRNFEKAKYYAQKIIDENVKGTVNKNLLSAHFILGSIHNTMGFTDLSVKEYAITDSLADLLPIKISGFYKGAVNNNLAKLFREIKDYDKSQEYLIEAKKGFAKINDTFNVMSVNFHYGILQTDRGNYQEALDTIPTVQSYFKKNNFSYDEAVANLYLGISSNGVKKYKDALIYLKDAQALFSKVGDTLTMAETHYYAGESYMGLGDYRSAKVKLDSALYFANYMKVKPVQIAVLHNLSRYSQETENYKAAFTYEKIRDSLNNTFQEDLNKKNTQALEISFQTKKKEQEIALLTSKNQLAEEQRKNERILFLGGLILLSIAGLFLFIQYRNRRKTNKKLQELDTLKSTFLANISHEFRTPLSLIKGPIVDQLELKTLPKNQRSNLLAAQRNTNKLESLIEQLLALSKLESGTINLQVQPGNLSSFIAAHIEVFNYIFLEKQLETNISLSTENTTDWFDRDLIEKVMSNLLGNAIKYTPDKGKVTLMGKRVKNTYKLSVKNSGVFLSTEQQKNIFQRFYQTDPKNPGTGIGLALTKELIELHKGTITVKSEEDDYTEFIISIPITKDSYTETEKLVEELQKPIPENISIQEVDTITTITSNEDAPILLIVDDSQEIRDYVASIFEKEYLIFKAGNGKEGFEIARSEVPDIIISDVLMPIEDGFTLTKNIKEDPLTSHIPVILLTAKNKVVDKLEAMGLGADAYITKPFSSKLVKATAANLIETRRKLQQRFAKEVILTPKELAISSADEQFLERLQLIMDKHLTNPELTVDLFSSEMNVSRMQLHRKLKALTGYSTTEFLRTQRLKLAAQLLKGGKISVSEVGYTVGFNDASYFGKCFKKEFGCAPSDFATK</sequence>
<keyword evidence="4" id="KW-0808">Transferase</keyword>
<dbReference type="SMART" id="SM00028">
    <property type="entry name" value="TPR"/>
    <property type="match status" value="3"/>
</dbReference>
<proteinExistence type="predicted"/>
<dbReference type="PROSITE" id="PS00041">
    <property type="entry name" value="HTH_ARAC_FAMILY_1"/>
    <property type="match status" value="1"/>
</dbReference>
<evidence type="ECO:0000256" key="9">
    <source>
        <dbReference type="PROSITE-ProRule" id="PRU00169"/>
    </source>
</evidence>
<dbReference type="SMART" id="SM00388">
    <property type="entry name" value="HisKA"/>
    <property type="match status" value="1"/>
</dbReference>
<keyword evidence="3 9" id="KW-0597">Phosphoprotein</keyword>
<dbReference type="PROSITE" id="PS50109">
    <property type="entry name" value="HIS_KIN"/>
    <property type="match status" value="1"/>
</dbReference>
<dbReference type="GO" id="GO:0000155">
    <property type="term" value="F:phosphorelay sensor kinase activity"/>
    <property type="evidence" value="ECO:0007669"/>
    <property type="project" value="InterPro"/>
</dbReference>
<evidence type="ECO:0000259" key="12">
    <source>
        <dbReference type="PROSITE" id="PS01124"/>
    </source>
</evidence>
<evidence type="ECO:0000256" key="11">
    <source>
        <dbReference type="SAM" id="SignalP"/>
    </source>
</evidence>
<dbReference type="InterPro" id="IPR003594">
    <property type="entry name" value="HATPase_dom"/>
</dbReference>
<evidence type="ECO:0000256" key="3">
    <source>
        <dbReference type="ARBA" id="ARBA00022553"/>
    </source>
</evidence>
<dbReference type="Pfam" id="PF02518">
    <property type="entry name" value="HATPase_c"/>
    <property type="match status" value="1"/>
</dbReference>
<dbReference type="Proteomes" id="UP000261082">
    <property type="component" value="Unassembled WGS sequence"/>
</dbReference>
<evidence type="ECO:0000256" key="6">
    <source>
        <dbReference type="ARBA" id="ARBA00023015"/>
    </source>
</evidence>
<keyword evidence="10" id="KW-0812">Transmembrane</keyword>
<protein>
    <recommendedName>
        <fullName evidence="2">histidine kinase</fullName>
        <ecNumber evidence="2">2.7.13.3</ecNumber>
    </recommendedName>
</protein>
<evidence type="ECO:0000256" key="10">
    <source>
        <dbReference type="SAM" id="Phobius"/>
    </source>
</evidence>
<dbReference type="EC" id="2.7.13.3" evidence="2"/>
<dbReference type="SUPFAM" id="SSF48452">
    <property type="entry name" value="TPR-like"/>
    <property type="match status" value="1"/>
</dbReference>
<keyword evidence="10" id="KW-0472">Membrane</keyword>
<evidence type="ECO:0000256" key="2">
    <source>
        <dbReference type="ARBA" id="ARBA00012438"/>
    </source>
</evidence>
<evidence type="ECO:0000313" key="15">
    <source>
        <dbReference type="EMBL" id="RFN58736.1"/>
    </source>
</evidence>
<dbReference type="PROSITE" id="PS01124">
    <property type="entry name" value="HTH_ARAC_FAMILY_2"/>
    <property type="match status" value="1"/>
</dbReference>
<comment type="caution">
    <text evidence="15">The sequence shown here is derived from an EMBL/GenBank/DDBJ whole genome shotgun (WGS) entry which is preliminary data.</text>
</comment>
<keyword evidence="11" id="KW-0732">Signal</keyword>
<dbReference type="Gene3D" id="3.30.565.10">
    <property type="entry name" value="Histidine kinase-like ATPase, C-terminal domain"/>
    <property type="match status" value="1"/>
</dbReference>
<name>A0A3E1Q9C9_9FLAO</name>
<dbReference type="PANTHER" id="PTHR43547:SF2">
    <property type="entry name" value="HYBRID SIGNAL TRANSDUCTION HISTIDINE KINASE C"/>
    <property type="match status" value="1"/>
</dbReference>
<dbReference type="SUPFAM" id="SSF47384">
    <property type="entry name" value="Homodimeric domain of signal transducing histidine kinase"/>
    <property type="match status" value="1"/>
</dbReference>
<keyword evidence="8" id="KW-0804">Transcription</keyword>
<dbReference type="AlphaFoldDB" id="A0A3E1Q9C9"/>
<dbReference type="InterPro" id="IPR019734">
    <property type="entry name" value="TPR_rpt"/>
</dbReference>
<dbReference type="InterPro" id="IPR004358">
    <property type="entry name" value="Sig_transdc_His_kin-like_C"/>
</dbReference>
<dbReference type="InterPro" id="IPR011990">
    <property type="entry name" value="TPR-like_helical_dom_sf"/>
</dbReference>
<dbReference type="PRINTS" id="PR00344">
    <property type="entry name" value="BCTRLSENSOR"/>
</dbReference>
<dbReference type="InterPro" id="IPR003661">
    <property type="entry name" value="HisK_dim/P_dom"/>
</dbReference>
<dbReference type="PROSITE" id="PS50110">
    <property type="entry name" value="RESPONSE_REGULATORY"/>
    <property type="match status" value="1"/>
</dbReference>
<evidence type="ECO:0000256" key="4">
    <source>
        <dbReference type="ARBA" id="ARBA00022679"/>
    </source>
</evidence>
<dbReference type="InterPro" id="IPR005467">
    <property type="entry name" value="His_kinase_dom"/>
</dbReference>
<dbReference type="InterPro" id="IPR018062">
    <property type="entry name" value="HTH_AraC-typ_CS"/>
</dbReference>
<dbReference type="CDD" id="cd17574">
    <property type="entry name" value="REC_OmpR"/>
    <property type="match status" value="1"/>
</dbReference>
<dbReference type="InterPro" id="IPR011006">
    <property type="entry name" value="CheY-like_superfamily"/>
</dbReference>
<feature type="domain" description="Response regulatory" evidence="14">
    <location>
        <begin position="736"/>
        <end position="851"/>
    </location>
</feature>
<keyword evidence="5" id="KW-0418">Kinase</keyword>
<dbReference type="InterPro" id="IPR018060">
    <property type="entry name" value="HTH_AraC"/>
</dbReference>
<dbReference type="CDD" id="cd00082">
    <property type="entry name" value="HisKA"/>
    <property type="match status" value="1"/>
</dbReference>
<keyword evidence="16" id="KW-1185">Reference proteome</keyword>
<dbReference type="SUPFAM" id="SSF81901">
    <property type="entry name" value="HCP-like"/>
    <property type="match status" value="1"/>
</dbReference>
<dbReference type="GO" id="GO:0043565">
    <property type="term" value="F:sequence-specific DNA binding"/>
    <property type="evidence" value="ECO:0007669"/>
    <property type="project" value="InterPro"/>
</dbReference>
<dbReference type="Gene3D" id="1.25.40.10">
    <property type="entry name" value="Tetratricopeptide repeat domain"/>
    <property type="match status" value="2"/>
</dbReference>
<dbReference type="Gene3D" id="3.40.50.2300">
    <property type="match status" value="1"/>
</dbReference>
<dbReference type="SMART" id="SM00448">
    <property type="entry name" value="REC"/>
    <property type="match status" value="1"/>
</dbReference>
<dbReference type="Pfam" id="PF00072">
    <property type="entry name" value="Response_reg"/>
    <property type="match status" value="1"/>
</dbReference>
<feature type="domain" description="Histidine kinase" evidence="13">
    <location>
        <begin position="483"/>
        <end position="696"/>
    </location>
</feature>
<dbReference type="InterPro" id="IPR001789">
    <property type="entry name" value="Sig_transdc_resp-reg_receiver"/>
</dbReference>
<dbReference type="Gene3D" id="1.10.287.130">
    <property type="match status" value="1"/>
</dbReference>
<keyword evidence="6" id="KW-0805">Transcription regulation</keyword>
<dbReference type="Pfam" id="PF00512">
    <property type="entry name" value="HisKA"/>
    <property type="match status" value="1"/>
</dbReference>
<dbReference type="EMBL" id="QVID01000001">
    <property type="protein sequence ID" value="RFN58736.1"/>
    <property type="molecule type" value="Genomic_DNA"/>
</dbReference>
<evidence type="ECO:0000256" key="5">
    <source>
        <dbReference type="ARBA" id="ARBA00022777"/>
    </source>
</evidence>
<feature type="signal peptide" evidence="11">
    <location>
        <begin position="1"/>
        <end position="19"/>
    </location>
</feature>
<evidence type="ECO:0000256" key="7">
    <source>
        <dbReference type="ARBA" id="ARBA00023125"/>
    </source>
</evidence>
<dbReference type="SUPFAM" id="SSF46689">
    <property type="entry name" value="Homeodomain-like"/>
    <property type="match status" value="1"/>
</dbReference>
<feature type="domain" description="HTH araC/xylS-type" evidence="12">
    <location>
        <begin position="883"/>
        <end position="982"/>
    </location>
</feature>
<dbReference type="SUPFAM" id="SSF55874">
    <property type="entry name" value="ATPase domain of HSP90 chaperone/DNA topoisomerase II/histidine kinase"/>
    <property type="match status" value="1"/>
</dbReference>
<dbReference type="Gene3D" id="1.10.10.60">
    <property type="entry name" value="Homeodomain-like"/>
    <property type="match status" value="2"/>
</dbReference>
<organism evidence="15 16">
    <name type="scientific">Marixanthomonas ophiurae</name>
    <dbReference type="NCBI Taxonomy" id="387659"/>
    <lineage>
        <taxon>Bacteria</taxon>
        <taxon>Pseudomonadati</taxon>
        <taxon>Bacteroidota</taxon>
        <taxon>Flavobacteriia</taxon>
        <taxon>Flavobacteriales</taxon>
        <taxon>Flavobacteriaceae</taxon>
        <taxon>Marixanthomonas</taxon>
    </lineage>
</organism>
<evidence type="ECO:0000313" key="16">
    <source>
        <dbReference type="Proteomes" id="UP000261082"/>
    </source>
</evidence>
<comment type="catalytic activity">
    <reaction evidence="1">
        <text>ATP + protein L-histidine = ADP + protein N-phospho-L-histidine.</text>
        <dbReference type="EC" id="2.7.13.3"/>
    </reaction>
</comment>
<feature type="chain" id="PRO_5017825413" description="histidine kinase" evidence="11">
    <location>
        <begin position="20"/>
        <end position="982"/>
    </location>
</feature>
<dbReference type="SUPFAM" id="SSF52172">
    <property type="entry name" value="CheY-like"/>
    <property type="match status" value="1"/>
</dbReference>